<evidence type="ECO:0000313" key="4">
    <source>
        <dbReference type="Proteomes" id="UP000002051"/>
    </source>
</evidence>
<dbReference type="EMBL" id="CM001217">
    <property type="protein sequence ID" value="KEH42322.1"/>
    <property type="molecule type" value="Genomic_DNA"/>
</dbReference>
<accession>A0A072VKK2</accession>
<keyword evidence="1" id="KW-1133">Transmembrane helix</keyword>
<reference evidence="3" key="3">
    <citation type="submission" date="2015-04" db="UniProtKB">
        <authorList>
            <consortium name="EnsemblPlants"/>
        </authorList>
    </citation>
    <scope>IDENTIFICATION</scope>
    <source>
        <strain evidence="3">cv. Jemalong A17</strain>
    </source>
</reference>
<evidence type="ECO:0000256" key="1">
    <source>
        <dbReference type="SAM" id="Phobius"/>
    </source>
</evidence>
<reference evidence="2 4" key="1">
    <citation type="journal article" date="2011" name="Nature">
        <title>The Medicago genome provides insight into the evolution of rhizobial symbioses.</title>
        <authorList>
            <person name="Young N.D."/>
            <person name="Debelle F."/>
            <person name="Oldroyd G.E."/>
            <person name="Geurts R."/>
            <person name="Cannon S.B."/>
            <person name="Udvardi M.K."/>
            <person name="Benedito V.A."/>
            <person name="Mayer K.F."/>
            <person name="Gouzy J."/>
            <person name="Schoof H."/>
            <person name="Van de Peer Y."/>
            <person name="Proost S."/>
            <person name="Cook D.R."/>
            <person name="Meyers B.C."/>
            <person name="Spannagl M."/>
            <person name="Cheung F."/>
            <person name="De Mita S."/>
            <person name="Krishnakumar V."/>
            <person name="Gundlach H."/>
            <person name="Zhou S."/>
            <person name="Mudge J."/>
            <person name="Bharti A.K."/>
            <person name="Murray J.D."/>
            <person name="Naoumkina M.A."/>
            <person name="Rosen B."/>
            <person name="Silverstein K.A."/>
            <person name="Tang H."/>
            <person name="Rombauts S."/>
            <person name="Zhao P.X."/>
            <person name="Zhou P."/>
            <person name="Barbe V."/>
            <person name="Bardou P."/>
            <person name="Bechner M."/>
            <person name="Bellec A."/>
            <person name="Berger A."/>
            <person name="Berges H."/>
            <person name="Bidwell S."/>
            <person name="Bisseling T."/>
            <person name="Choisne N."/>
            <person name="Couloux A."/>
            <person name="Denny R."/>
            <person name="Deshpande S."/>
            <person name="Dai X."/>
            <person name="Doyle J.J."/>
            <person name="Dudez A.M."/>
            <person name="Farmer A.D."/>
            <person name="Fouteau S."/>
            <person name="Franken C."/>
            <person name="Gibelin C."/>
            <person name="Gish J."/>
            <person name="Goldstein S."/>
            <person name="Gonzalez A.J."/>
            <person name="Green P.J."/>
            <person name="Hallab A."/>
            <person name="Hartog M."/>
            <person name="Hua A."/>
            <person name="Humphray S.J."/>
            <person name="Jeong D.H."/>
            <person name="Jing Y."/>
            <person name="Jocker A."/>
            <person name="Kenton S.M."/>
            <person name="Kim D.J."/>
            <person name="Klee K."/>
            <person name="Lai H."/>
            <person name="Lang C."/>
            <person name="Lin S."/>
            <person name="Macmil S.L."/>
            <person name="Magdelenat G."/>
            <person name="Matthews L."/>
            <person name="McCorrison J."/>
            <person name="Monaghan E.L."/>
            <person name="Mun J.H."/>
            <person name="Najar F.Z."/>
            <person name="Nicholson C."/>
            <person name="Noirot C."/>
            <person name="O'Bleness M."/>
            <person name="Paule C.R."/>
            <person name="Poulain J."/>
            <person name="Prion F."/>
            <person name="Qin B."/>
            <person name="Qu C."/>
            <person name="Retzel E.F."/>
            <person name="Riddle C."/>
            <person name="Sallet E."/>
            <person name="Samain S."/>
            <person name="Samson N."/>
            <person name="Sanders I."/>
            <person name="Saurat O."/>
            <person name="Scarpelli C."/>
            <person name="Schiex T."/>
            <person name="Segurens B."/>
            <person name="Severin A.J."/>
            <person name="Sherrier D.J."/>
            <person name="Shi R."/>
            <person name="Sims S."/>
            <person name="Singer S.R."/>
            <person name="Sinharoy S."/>
            <person name="Sterck L."/>
            <person name="Viollet A."/>
            <person name="Wang B.B."/>
            <person name="Wang K."/>
            <person name="Wang M."/>
            <person name="Wang X."/>
            <person name="Warfsmann J."/>
            <person name="Weissenbach J."/>
            <person name="White D.D."/>
            <person name="White J.D."/>
            <person name="Wiley G.B."/>
            <person name="Wincker P."/>
            <person name="Xing Y."/>
            <person name="Yang L."/>
            <person name="Yao Z."/>
            <person name="Ying F."/>
            <person name="Zhai J."/>
            <person name="Zhou L."/>
            <person name="Zuber A."/>
            <person name="Denarie J."/>
            <person name="Dixon R.A."/>
            <person name="May G.D."/>
            <person name="Schwartz D.C."/>
            <person name="Rogers J."/>
            <person name="Quetier F."/>
            <person name="Town C.D."/>
            <person name="Roe B.A."/>
        </authorList>
    </citation>
    <scope>NUCLEOTIDE SEQUENCE [LARGE SCALE GENOMIC DNA]</scope>
    <source>
        <strain evidence="2">A17</strain>
        <strain evidence="3 4">cv. Jemalong A17</strain>
    </source>
</reference>
<name>A0A072VKK2_MEDTR</name>
<feature type="transmembrane region" description="Helical" evidence="1">
    <location>
        <begin position="36"/>
        <end position="58"/>
    </location>
</feature>
<keyword evidence="1 2" id="KW-0812">Transmembrane</keyword>
<dbReference type="HOGENOM" id="CLU_2416574_0_0_1"/>
<dbReference type="EnsemblPlants" id="KEH42322">
    <property type="protein sequence ID" value="KEH42322"/>
    <property type="gene ID" value="MTR_1g067340"/>
</dbReference>
<keyword evidence="4" id="KW-1185">Reference proteome</keyword>
<feature type="transmembrane region" description="Helical" evidence="1">
    <location>
        <begin position="12"/>
        <end position="30"/>
    </location>
</feature>
<dbReference type="Proteomes" id="UP000002051">
    <property type="component" value="Unassembled WGS sequence"/>
</dbReference>
<dbReference type="AlphaFoldDB" id="A0A072VKK2"/>
<sequence>MTGNTCDCRCRPWCSAAVLVVVGCFSRWWVVNHGVVGVLFGLTDVVPVIGSMVFGCLFQNCRVVYVCGQPVHYRRRELLLRDRVASDLSFLR</sequence>
<evidence type="ECO:0000313" key="2">
    <source>
        <dbReference type="EMBL" id="KEH42322.1"/>
    </source>
</evidence>
<proteinExistence type="predicted"/>
<organism evidence="2 4">
    <name type="scientific">Medicago truncatula</name>
    <name type="common">Barrel medic</name>
    <name type="synonym">Medicago tribuloides</name>
    <dbReference type="NCBI Taxonomy" id="3880"/>
    <lineage>
        <taxon>Eukaryota</taxon>
        <taxon>Viridiplantae</taxon>
        <taxon>Streptophyta</taxon>
        <taxon>Embryophyta</taxon>
        <taxon>Tracheophyta</taxon>
        <taxon>Spermatophyta</taxon>
        <taxon>Magnoliopsida</taxon>
        <taxon>eudicotyledons</taxon>
        <taxon>Gunneridae</taxon>
        <taxon>Pentapetalae</taxon>
        <taxon>rosids</taxon>
        <taxon>fabids</taxon>
        <taxon>Fabales</taxon>
        <taxon>Fabaceae</taxon>
        <taxon>Papilionoideae</taxon>
        <taxon>50 kb inversion clade</taxon>
        <taxon>NPAAA clade</taxon>
        <taxon>Hologalegina</taxon>
        <taxon>IRL clade</taxon>
        <taxon>Trifolieae</taxon>
        <taxon>Medicago</taxon>
    </lineage>
</organism>
<evidence type="ECO:0000313" key="3">
    <source>
        <dbReference type="EnsemblPlants" id="KEH42322"/>
    </source>
</evidence>
<keyword evidence="1" id="KW-0472">Membrane</keyword>
<protein>
    <submittedName>
        <fullName evidence="2">Transmembrane protein, putative</fullName>
    </submittedName>
</protein>
<gene>
    <name evidence="2" type="ordered locus">MTR_1g067340</name>
</gene>
<reference evidence="2 4" key="2">
    <citation type="journal article" date="2014" name="BMC Genomics">
        <title>An improved genome release (version Mt4.0) for the model legume Medicago truncatula.</title>
        <authorList>
            <person name="Tang H."/>
            <person name="Krishnakumar V."/>
            <person name="Bidwell S."/>
            <person name="Rosen B."/>
            <person name="Chan A."/>
            <person name="Zhou S."/>
            <person name="Gentzbittel L."/>
            <person name="Childs K.L."/>
            <person name="Yandell M."/>
            <person name="Gundlach H."/>
            <person name="Mayer K.F."/>
            <person name="Schwartz D.C."/>
            <person name="Town C.D."/>
        </authorList>
    </citation>
    <scope>GENOME REANNOTATION</scope>
    <source>
        <strain evidence="2">A17</strain>
        <strain evidence="3 4">cv. Jemalong A17</strain>
    </source>
</reference>